<dbReference type="Gene3D" id="3.40.50.150">
    <property type="entry name" value="Vaccinia Virus protein VP39"/>
    <property type="match status" value="1"/>
</dbReference>
<keyword evidence="3" id="KW-0949">S-adenosyl-L-methionine</keyword>
<gene>
    <name evidence="6" type="ORF">TAV2_LOCUS15047</name>
</gene>
<name>A0AAU9SFW9_THLAR</name>
<dbReference type="FunFam" id="1.10.10.10:FF:000357">
    <property type="entry name" value="Caffeic acid 3-O-methyltransferase"/>
    <property type="match status" value="1"/>
</dbReference>
<keyword evidence="2" id="KW-0808">Transferase</keyword>
<dbReference type="InterPro" id="IPR036388">
    <property type="entry name" value="WH-like_DNA-bd_sf"/>
</dbReference>
<comment type="caution">
    <text evidence="6">The sequence shown here is derived from an EMBL/GenBank/DDBJ whole genome shotgun (WGS) entry which is preliminary data.</text>
</comment>
<proteinExistence type="predicted"/>
<accession>A0AAU9SFW9</accession>
<organism evidence="6 7">
    <name type="scientific">Thlaspi arvense</name>
    <name type="common">Field penny-cress</name>
    <dbReference type="NCBI Taxonomy" id="13288"/>
    <lineage>
        <taxon>Eukaryota</taxon>
        <taxon>Viridiplantae</taxon>
        <taxon>Streptophyta</taxon>
        <taxon>Embryophyta</taxon>
        <taxon>Tracheophyta</taxon>
        <taxon>Spermatophyta</taxon>
        <taxon>Magnoliopsida</taxon>
        <taxon>eudicotyledons</taxon>
        <taxon>Gunneridae</taxon>
        <taxon>Pentapetalae</taxon>
        <taxon>rosids</taxon>
        <taxon>malvids</taxon>
        <taxon>Brassicales</taxon>
        <taxon>Brassicaceae</taxon>
        <taxon>Thlaspideae</taxon>
        <taxon>Thlaspi</taxon>
    </lineage>
</organism>
<dbReference type="InterPro" id="IPR012967">
    <property type="entry name" value="COMT_dimerisation"/>
</dbReference>
<reference evidence="6 7" key="1">
    <citation type="submission" date="2022-03" db="EMBL/GenBank/DDBJ databases">
        <authorList>
            <person name="Nunn A."/>
            <person name="Chopra R."/>
            <person name="Nunn A."/>
            <person name="Contreras Garrido A."/>
        </authorList>
    </citation>
    <scope>NUCLEOTIDE SEQUENCE [LARGE SCALE GENOMIC DNA]</scope>
</reference>
<evidence type="ECO:0000313" key="7">
    <source>
        <dbReference type="Proteomes" id="UP000836841"/>
    </source>
</evidence>
<dbReference type="EMBL" id="CAJVSB020000740">
    <property type="protein sequence ID" value="CAH2062585.1"/>
    <property type="molecule type" value="Genomic_DNA"/>
</dbReference>
<dbReference type="InterPro" id="IPR001077">
    <property type="entry name" value="COMT_C"/>
</dbReference>
<dbReference type="Pfam" id="PF08100">
    <property type="entry name" value="Dimerisation"/>
    <property type="match status" value="1"/>
</dbReference>
<dbReference type="GO" id="GO:0032259">
    <property type="term" value="P:methylation"/>
    <property type="evidence" value="ECO:0007669"/>
    <property type="project" value="UniProtKB-KW"/>
</dbReference>
<keyword evidence="7" id="KW-1185">Reference proteome</keyword>
<dbReference type="SUPFAM" id="SSF53335">
    <property type="entry name" value="S-adenosyl-L-methionine-dependent methyltransferases"/>
    <property type="match status" value="1"/>
</dbReference>
<feature type="domain" description="O-methyltransferase dimerisation" evidence="5">
    <location>
        <begin position="3"/>
        <end position="94"/>
    </location>
</feature>
<dbReference type="PANTHER" id="PTHR11746">
    <property type="entry name" value="O-METHYLTRANSFERASE"/>
    <property type="match status" value="1"/>
</dbReference>
<dbReference type="PROSITE" id="PS51683">
    <property type="entry name" value="SAM_OMT_II"/>
    <property type="match status" value="1"/>
</dbReference>
<dbReference type="InterPro" id="IPR036390">
    <property type="entry name" value="WH_DNA-bd_sf"/>
</dbReference>
<dbReference type="InterPro" id="IPR016461">
    <property type="entry name" value="COMT-like"/>
</dbReference>
<evidence type="ECO:0000256" key="2">
    <source>
        <dbReference type="ARBA" id="ARBA00022679"/>
    </source>
</evidence>
<evidence type="ECO:0000259" key="5">
    <source>
        <dbReference type="Pfam" id="PF08100"/>
    </source>
</evidence>
<dbReference type="GO" id="GO:0046983">
    <property type="term" value="F:protein dimerization activity"/>
    <property type="evidence" value="ECO:0007669"/>
    <property type="project" value="InterPro"/>
</dbReference>
<sequence length="258" mass="28469">MLLASAAVLPMVLKTAIELDLLEIMAKAGPGAFLSSSEIAAQLPTQNPNASVMLDRILRLLATHSFLNCSHRNHSGGRVERLYSLAPLCKYLTKRADGISLAPLLLLRNDRVSMESWYYLKDAILEGGIPFNKAYGMTVYKYCSMDSRFNMILNNAISNYSTFIMEKILKIYRGLEGINTLIDVGGGIGTSLNMIISKYPSIKGINFDLPHVIEQATPYPGVKNVGGDMFVSVPKGDTIFMKASMNKNILECCKNYIK</sequence>
<dbReference type="SUPFAM" id="SSF46785">
    <property type="entry name" value="Winged helix' DNA-binding domain"/>
    <property type="match status" value="1"/>
</dbReference>
<dbReference type="Gene3D" id="1.10.10.10">
    <property type="entry name" value="Winged helix-like DNA-binding domain superfamily/Winged helix DNA-binding domain"/>
    <property type="match status" value="1"/>
</dbReference>
<evidence type="ECO:0000256" key="3">
    <source>
        <dbReference type="ARBA" id="ARBA00022691"/>
    </source>
</evidence>
<dbReference type="GO" id="GO:0008171">
    <property type="term" value="F:O-methyltransferase activity"/>
    <property type="evidence" value="ECO:0007669"/>
    <property type="project" value="InterPro"/>
</dbReference>
<dbReference type="Pfam" id="PF00891">
    <property type="entry name" value="Methyltransf_2"/>
    <property type="match status" value="1"/>
</dbReference>
<evidence type="ECO:0000313" key="6">
    <source>
        <dbReference type="EMBL" id="CAH2062585.1"/>
    </source>
</evidence>
<protein>
    <recommendedName>
        <fullName evidence="8">Caffeic acid O-methyltransferase</fullName>
    </recommendedName>
</protein>
<evidence type="ECO:0008006" key="8">
    <source>
        <dbReference type="Google" id="ProtNLM"/>
    </source>
</evidence>
<evidence type="ECO:0000256" key="1">
    <source>
        <dbReference type="ARBA" id="ARBA00022603"/>
    </source>
</evidence>
<dbReference type="AlphaFoldDB" id="A0AAU9SFW9"/>
<evidence type="ECO:0000259" key="4">
    <source>
        <dbReference type="Pfam" id="PF00891"/>
    </source>
</evidence>
<dbReference type="InterPro" id="IPR029063">
    <property type="entry name" value="SAM-dependent_MTases_sf"/>
</dbReference>
<keyword evidence="1" id="KW-0489">Methyltransferase</keyword>
<dbReference type="Proteomes" id="UP000836841">
    <property type="component" value="Unassembled WGS sequence"/>
</dbReference>
<feature type="domain" description="O-methyltransferase C-terminal" evidence="4">
    <location>
        <begin position="117"/>
        <end position="243"/>
    </location>
</feature>